<organism evidence="1 2">
    <name type="scientific">Gordonia westfalica</name>
    <dbReference type="NCBI Taxonomy" id="158898"/>
    <lineage>
        <taxon>Bacteria</taxon>
        <taxon>Bacillati</taxon>
        <taxon>Actinomycetota</taxon>
        <taxon>Actinomycetes</taxon>
        <taxon>Mycobacteriales</taxon>
        <taxon>Gordoniaceae</taxon>
        <taxon>Gordonia</taxon>
    </lineage>
</organism>
<dbReference type="Proteomes" id="UP001265083">
    <property type="component" value="Unassembled WGS sequence"/>
</dbReference>
<dbReference type="EMBL" id="JAVLUS010000015">
    <property type="protein sequence ID" value="MDS1115605.1"/>
    <property type="molecule type" value="Genomic_DNA"/>
</dbReference>
<name>A0ABU2GXH1_9ACTN</name>
<keyword evidence="2" id="KW-1185">Reference proteome</keyword>
<evidence type="ECO:0000313" key="1">
    <source>
        <dbReference type="EMBL" id="MDS1115605.1"/>
    </source>
</evidence>
<comment type="caution">
    <text evidence="1">The sequence shown here is derived from an EMBL/GenBank/DDBJ whole genome shotgun (WGS) entry which is preliminary data.</text>
</comment>
<reference evidence="1 2" key="1">
    <citation type="submission" date="2023-08" db="EMBL/GenBank/DDBJ databases">
        <title>Bioegradation of LLDPE and BLDPE plastic by marine bacteria from coast plastic debris.</title>
        <authorList>
            <person name="Rong Z."/>
        </authorList>
    </citation>
    <scope>NUCLEOTIDE SEQUENCE [LARGE SCALE GENOMIC DNA]</scope>
    <source>
        <strain evidence="1 2">Z-2</strain>
    </source>
</reference>
<protein>
    <recommendedName>
        <fullName evidence="3">Terminase small subunit</fullName>
    </recommendedName>
</protein>
<evidence type="ECO:0008006" key="3">
    <source>
        <dbReference type="Google" id="ProtNLM"/>
    </source>
</evidence>
<sequence length="88" mass="9580">MAKYTTLSAAMDAGDELAEAEIRYRLLAETFTDMPQLRGNMNGQLERVKAEIIRLRAAKATAKKRPAASTGDGTVVTFDSARFRKSGA</sequence>
<evidence type="ECO:0000313" key="2">
    <source>
        <dbReference type="Proteomes" id="UP001265083"/>
    </source>
</evidence>
<dbReference type="RefSeq" id="WP_310951519.1">
    <property type="nucleotide sequence ID" value="NZ_JAVLUS010000015.1"/>
</dbReference>
<proteinExistence type="predicted"/>
<accession>A0ABU2GXH1</accession>
<gene>
    <name evidence="1" type="ORF">RD149_17785</name>
</gene>